<gene>
    <name evidence="1" type="ORF">HD597_012931</name>
</gene>
<sequence length="82" mass="8537">MTADSSKAQVGPAGVGDCPGQWIAADATAGGATPGLHRPRFIHSDVTRLHDLGAGDGYRLLVDFGCLRTLPEDRRPPPTSLA</sequence>
<dbReference type="EMBL" id="JAMZEB010000004">
    <property type="protein sequence ID" value="MCP2365827.1"/>
    <property type="molecule type" value="Genomic_DNA"/>
</dbReference>
<organism evidence="1 2">
    <name type="scientific">Nonomuraea thailandensis</name>
    <dbReference type="NCBI Taxonomy" id="1188745"/>
    <lineage>
        <taxon>Bacteria</taxon>
        <taxon>Bacillati</taxon>
        <taxon>Actinomycetota</taxon>
        <taxon>Actinomycetes</taxon>
        <taxon>Streptosporangiales</taxon>
        <taxon>Streptosporangiaceae</taxon>
        <taxon>Nonomuraea</taxon>
    </lineage>
</organism>
<evidence type="ECO:0000313" key="1">
    <source>
        <dbReference type="EMBL" id="MCP2365827.1"/>
    </source>
</evidence>
<reference evidence="1" key="1">
    <citation type="submission" date="2022-06" db="EMBL/GenBank/DDBJ databases">
        <title>Sequencing the genomes of 1000 actinobacteria strains.</title>
        <authorList>
            <person name="Klenk H.-P."/>
        </authorList>
    </citation>
    <scope>NUCLEOTIDE SEQUENCE</scope>
    <source>
        <strain evidence="1">DSM 46694</strain>
    </source>
</reference>
<proteinExistence type="predicted"/>
<keyword evidence="2" id="KW-1185">Reference proteome</keyword>
<evidence type="ECO:0000313" key="2">
    <source>
        <dbReference type="Proteomes" id="UP001139648"/>
    </source>
</evidence>
<name>A0A9X2K9J3_9ACTN</name>
<dbReference type="Proteomes" id="UP001139648">
    <property type="component" value="Unassembled WGS sequence"/>
</dbReference>
<dbReference type="AlphaFoldDB" id="A0A9X2K9J3"/>
<comment type="caution">
    <text evidence="1">The sequence shown here is derived from an EMBL/GenBank/DDBJ whole genome shotgun (WGS) entry which is preliminary data.</text>
</comment>
<accession>A0A9X2K9J3</accession>
<protein>
    <submittedName>
        <fullName evidence="1">Uncharacterized protein</fullName>
    </submittedName>
</protein>
<dbReference type="RefSeq" id="WP_253760389.1">
    <property type="nucleotide sequence ID" value="NZ_BAABKA010000004.1"/>
</dbReference>